<protein>
    <submittedName>
        <fullName evidence="1">Uncharacterized protein</fullName>
    </submittedName>
</protein>
<keyword evidence="2" id="KW-1185">Reference proteome</keyword>
<reference evidence="1 2" key="1">
    <citation type="submission" date="2017-03" db="EMBL/GenBank/DDBJ databases">
        <title>Draft genime sequence of the acidophilic sulfur-oxidizing bacterium Acidithiobacillus sp. SH, isolated from seawater.</title>
        <authorList>
            <person name="Sharmin S."/>
            <person name="Tokuhisa M."/>
            <person name="Kanao T."/>
            <person name="Kamimura K."/>
        </authorList>
    </citation>
    <scope>NUCLEOTIDE SEQUENCE [LARGE SCALE GENOMIC DNA]</scope>
    <source>
        <strain evidence="1 2">SH</strain>
    </source>
</reference>
<evidence type="ECO:0000313" key="1">
    <source>
        <dbReference type="EMBL" id="PKY09446.1"/>
    </source>
</evidence>
<accession>A0A2I1DHU9</accession>
<organism evidence="1 2">
    <name type="scientific">Acidithiobacillus marinus</name>
    <dbReference type="NCBI Taxonomy" id="187490"/>
    <lineage>
        <taxon>Bacteria</taxon>
        <taxon>Pseudomonadati</taxon>
        <taxon>Pseudomonadota</taxon>
        <taxon>Acidithiobacillia</taxon>
        <taxon>Acidithiobacillales</taxon>
        <taxon>Acidithiobacillaceae</taxon>
        <taxon>Acidithiobacillus</taxon>
    </lineage>
</organism>
<comment type="caution">
    <text evidence="1">The sequence shown here is derived from an EMBL/GenBank/DDBJ whole genome shotgun (WGS) entry which is preliminary data.</text>
</comment>
<proteinExistence type="predicted"/>
<dbReference type="Proteomes" id="UP000234329">
    <property type="component" value="Unassembled WGS sequence"/>
</dbReference>
<dbReference type="EMBL" id="MXAV01000064">
    <property type="protein sequence ID" value="PKY09446.1"/>
    <property type="molecule type" value="Genomic_DNA"/>
</dbReference>
<sequence length="77" mass="8069">MDMQVLVPSVGYENFVRIEHLKHTISGPINFSVGRTSSTNALLEAGVNKLVNNPEFIAALLKAGHAGAVVPKLSAAG</sequence>
<name>A0A2I1DHU9_9PROT</name>
<dbReference type="InParanoid" id="A0A2I1DHU9"/>
<gene>
    <name evidence="1" type="ORF">B1757_14880</name>
</gene>
<dbReference type="AlphaFoldDB" id="A0A2I1DHU9"/>
<evidence type="ECO:0000313" key="2">
    <source>
        <dbReference type="Proteomes" id="UP000234329"/>
    </source>
</evidence>